<keyword evidence="3" id="KW-1185">Reference proteome</keyword>
<evidence type="ECO:0000313" key="2">
    <source>
        <dbReference type="EMBL" id="CAD6560096.1"/>
    </source>
</evidence>
<gene>
    <name evidence="2" type="ORF">LMG27952_07039</name>
</gene>
<proteinExistence type="predicted"/>
<dbReference type="Gene3D" id="3.30.1330.40">
    <property type="entry name" value="RutC-like"/>
    <property type="match status" value="1"/>
</dbReference>
<dbReference type="EMBL" id="CAJHCQ010000029">
    <property type="protein sequence ID" value="CAD6560096.1"/>
    <property type="molecule type" value="Genomic_DNA"/>
</dbReference>
<dbReference type="Proteomes" id="UP000656319">
    <property type="component" value="Unassembled WGS sequence"/>
</dbReference>
<accession>A0ABM8P9Q2</accession>
<dbReference type="SUPFAM" id="SSF55298">
    <property type="entry name" value="YjgF-like"/>
    <property type="match status" value="1"/>
</dbReference>
<dbReference type="PANTHER" id="PTHR43760:SF1">
    <property type="entry name" value="ENDORIBONUCLEASE L-PSP_CHORISMATE MUTASE-LIKE DOMAIN-CONTAINING PROTEIN"/>
    <property type="match status" value="1"/>
</dbReference>
<evidence type="ECO:0000259" key="1">
    <source>
        <dbReference type="Pfam" id="PF14588"/>
    </source>
</evidence>
<name>A0ABM8P9Q2_9BURK</name>
<dbReference type="Pfam" id="PF14588">
    <property type="entry name" value="YjgF_endoribonc"/>
    <property type="match status" value="1"/>
</dbReference>
<dbReference type="InterPro" id="IPR035959">
    <property type="entry name" value="RutC-like_sf"/>
</dbReference>
<dbReference type="CDD" id="cd02199">
    <property type="entry name" value="YjgF_YER057c_UK114_like_1"/>
    <property type="match status" value="1"/>
</dbReference>
<organism evidence="2 3">
    <name type="scientific">Paraburkholderia hiiakae</name>
    <dbReference type="NCBI Taxonomy" id="1081782"/>
    <lineage>
        <taxon>Bacteria</taxon>
        <taxon>Pseudomonadati</taxon>
        <taxon>Pseudomonadota</taxon>
        <taxon>Betaproteobacteria</taxon>
        <taxon>Burkholderiales</taxon>
        <taxon>Burkholderiaceae</taxon>
        <taxon>Paraburkholderia</taxon>
    </lineage>
</organism>
<protein>
    <recommendedName>
        <fullName evidence="1">Endoribonuclease L-PSP/chorismate mutase-like domain-containing protein</fullName>
    </recommendedName>
</protein>
<feature type="domain" description="Endoribonuclease L-PSP/chorismate mutase-like" evidence="1">
    <location>
        <begin position="7"/>
        <end position="149"/>
    </location>
</feature>
<comment type="caution">
    <text evidence="2">The sequence shown here is derived from an EMBL/GenBank/DDBJ whole genome shotgun (WGS) entry which is preliminary data.</text>
</comment>
<reference evidence="2 3" key="1">
    <citation type="submission" date="2020-10" db="EMBL/GenBank/DDBJ databases">
        <authorList>
            <person name="Peeters C."/>
        </authorList>
    </citation>
    <scope>NUCLEOTIDE SEQUENCE [LARGE SCALE GENOMIC DNA]</scope>
    <source>
        <strain evidence="2 3">LMG 27952</strain>
    </source>
</reference>
<dbReference type="RefSeq" id="WP_201700471.1">
    <property type="nucleotide sequence ID" value="NZ_CAJHCQ010000029.1"/>
</dbReference>
<dbReference type="InterPro" id="IPR013813">
    <property type="entry name" value="Endoribo_LPSP/chorism_mut-like"/>
</dbReference>
<sequence length="161" mass="17121">MIEDFDGRLARLGVQLPQAPKPLYNYVPALVSGNQVHVAGQLSFENGALRHRGKLGDDATLDAARDAARLCGLNILAHVRNACGGTLNRVTHCLRMTGYVNSTPDCTDQPAAMDGCSDLMVDIFGERGRHVRTCVGVAALPLNGVIVVEAVFEVEPAVGAR</sequence>
<dbReference type="PANTHER" id="PTHR43760">
    <property type="entry name" value="ENDORIBONUCLEASE-RELATED"/>
    <property type="match status" value="1"/>
</dbReference>
<evidence type="ECO:0000313" key="3">
    <source>
        <dbReference type="Proteomes" id="UP000656319"/>
    </source>
</evidence>